<dbReference type="GO" id="GO:0006914">
    <property type="term" value="P:autophagy"/>
    <property type="evidence" value="ECO:0007669"/>
    <property type="project" value="TreeGrafter"/>
</dbReference>
<proteinExistence type="inferred from homology"/>
<dbReference type="STRING" id="93625.A0A409WX31"/>
<dbReference type="InterPro" id="IPR032914">
    <property type="entry name" value="Vam6/VPS39/TRAP1"/>
</dbReference>
<dbReference type="FunCoup" id="A0A409WX31">
    <property type="interactions" value="787"/>
</dbReference>
<evidence type="ECO:0000313" key="7">
    <source>
        <dbReference type="EMBL" id="PPQ83083.1"/>
    </source>
</evidence>
<evidence type="ECO:0000256" key="2">
    <source>
        <dbReference type="ARBA" id="ARBA00023136"/>
    </source>
</evidence>
<dbReference type="GO" id="GO:0034058">
    <property type="term" value="P:endosomal vesicle fusion"/>
    <property type="evidence" value="ECO:0007669"/>
    <property type="project" value="TreeGrafter"/>
</dbReference>
<protein>
    <recommendedName>
        <fullName evidence="6">CNH domain-containing protein</fullName>
    </recommendedName>
</protein>
<sequence length="992" mass="109964">MTVTLCPLPTFSPPTPLLKAKAAFSFAVHSTIESVHVPTSPRASEEPEFKRTQPIPTLITQLLVGCRRKAVLYTWKDGEAQEIKEAPLPHSARTIVFLDRDTACFAYSPTEFAIFSIPTMTAVEITTQLPITSSGTAMGALTGLTGYMTLGLGAKAKPALVPTQPSEVLIAKDGQGIFVGSDAKPSRTTTIEWPVPPEEIAFVKPYLFSVFPAGTLPTQAQQAELPSTTAQIQTTFNTTSVIQIRSSLSLHVSQILPFPFNVSEATAAQNASIRMMTPSASAKSSLYVMTTPIDKVAAANEGSSIWRFTIRPWAEQIDELVLDGKYSDALALLDTLDESSLSDKVKYTKHFATENLTEIGQEQRRIRIRALNAVSQFRAANFDAAIDTFIELDFNPAKVVALYPEVVAGRLSVPQEGWISLYGGPSAKSNTGADDNDDHAPSEGSHESEKDNASVHTGHERTAVEIFDSMVPAGGSVGGRLRTGLGMFLPGVHKDDDTASISSRKKPTAAATTTATVAATPADDVHRAVETLLRYLGDRRPKIRAALEAVGITPESQSHAASPLSEASLDDLFALPNAPLSALTPEQLLRFAQIVDTALYKSFLINRPILLGSLCRIANWCEVSEVEEDLRARKKYAELRDLYNGKRMHSKALDLLKELSANIDDMEDKLGPSIQYLQKLGPEYIDQVFTYSRWIFDLDSEMAFQIFTSEDVDLPRKDVADYLEKIDPKLCIKYLEYIIEERQEDSTAFHDRLAELYLSTTIAAKKRSDEKTRKEVYDKLLKFISGNDHFSIDRIYGHVSSTDLHEARAILLGRLGRHDQALETYVYRLQDYLKAEEYCKRVYQPGSATTGVFLTLLRIYLRPTVQTTSDLLHPALDLISRHSPRLDAVETLQLLPPLVTTDDIRAFLIESLRVPVFDTQVIRQISKARDDQLARRLIGLKSKRVKVTDSRICPQCHKRLGNSVIAVHAPRGEVTHYQCRELFSRRLQESRV</sequence>
<keyword evidence="2" id="KW-0472">Membrane</keyword>
<evidence type="ECO:0000256" key="5">
    <source>
        <dbReference type="SAM" id="MobiDB-lite"/>
    </source>
</evidence>
<evidence type="ECO:0000256" key="1">
    <source>
        <dbReference type="ARBA" id="ARBA00004184"/>
    </source>
</evidence>
<feature type="domain" description="CNH" evidence="6">
    <location>
        <begin position="1"/>
        <end position="257"/>
    </location>
</feature>
<dbReference type="PANTHER" id="PTHR12894:SF49">
    <property type="entry name" value="VAM6_VPS39-LIKE PROTEIN"/>
    <property type="match status" value="1"/>
</dbReference>
<feature type="region of interest" description="Disordered" evidence="5">
    <location>
        <begin position="429"/>
        <end position="457"/>
    </location>
</feature>
<dbReference type="Pfam" id="PF10366">
    <property type="entry name" value="Vps39_1"/>
    <property type="match status" value="1"/>
</dbReference>
<dbReference type="PROSITE" id="PS50236">
    <property type="entry name" value="CHCR"/>
    <property type="match status" value="1"/>
</dbReference>
<accession>A0A409WX31</accession>
<dbReference type="AlphaFoldDB" id="A0A409WX31"/>
<keyword evidence="8" id="KW-1185">Reference proteome</keyword>
<gene>
    <name evidence="7" type="ORF">CVT25_003787</name>
</gene>
<evidence type="ECO:0000256" key="3">
    <source>
        <dbReference type="ARBA" id="ARBA00038201"/>
    </source>
</evidence>
<comment type="subcellular location">
    <subcellularLocation>
        <location evidence="1">Endomembrane system</location>
        <topology evidence="1">Peripheral membrane protein</topology>
    </subcellularLocation>
</comment>
<comment type="similarity">
    <text evidence="3">Belongs to the VAM6/VPS39 family.</text>
</comment>
<dbReference type="PROSITE" id="PS50219">
    <property type="entry name" value="CNH"/>
    <property type="match status" value="1"/>
</dbReference>
<dbReference type="Pfam" id="PF10367">
    <property type="entry name" value="zf-Vps39_C"/>
    <property type="match status" value="1"/>
</dbReference>
<dbReference type="InterPro" id="IPR019452">
    <property type="entry name" value="VPS39/TGF_beta_rcpt-assoc_1"/>
</dbReference>
<dbReference type="Proteomes" id="UP000283269">
    <property type="component" value="Unassembled WGS sequence"/>
</dbReference>
<dbReference type="PANTHER" id="PTHR12894">
    <property type="entry name" value="CNH DOMAIN CONTAINING"/>
    <property type="match status" value="1"/>
</dbReference>
<reference evidence="7 8" key="1">
    <citation type="journal article" date="2018" name="Evol. Lett.">
        <title>Horizontal gene cluster transfer increased hallucinogenic mushroom diversity.</title>
        <authorList>
            <person name="Reynolds H.T."/>
            <person name="Vijayakumar V."/>
            <person name="Gluck-Thaler E."/>
            <person name="Korotkin H.B."/>
            <person name="Matheny P.B."/>
            <person name="Slot J.C."/>
        </authorList>
    </citation>
    <scope>NUCLEOTIDE SEQUENCE [LARGE SCALE GENOMIC DNA]</scope>
    <source>
        <strain evidence="7 8">2631</strain>
    </source>
</reference>
<feature type="repeat" description="CHCR" evidence="4">
    <location>
        <begin position="706"/>
        <end position="865"/>
    </location>
</feature>
<dbReference type="GO" id="GO:0006886">
    <property type="term" value="P:intracellular protein transport"/>
    <property type="evidence" value="ECO:0007669"/>
    <property type="project" value="UniProtKB-UniRule"/>
</dbReference>
<dbReference type="InParanoid" id="A0A409WX31"/>
<dbReference type="Pfam" id="PF00780">
    <property type="entry name" value="CNH"/>
    <property type="match status" value="1"/>
</dbReference>
<feature type="compositionally biased region" description="Basic and acidic residues" evidence="5">
    <location>
        <begin position="438"/>
        <end position="457"/>
    </location>
</feature>
<dbReference type="InterPro" id="IPR019453">
    <property type="entry name" value="VPS39/TGFA1_Znf"/>
</dbReference>
<evidence type="ECO:0000313" key="8">
    <source>
        <dbReference type="Proteomes" id="UP000283269"/>
    </source>
</evidence>
<evidence type="ECO:0000259" key="6">
    <source>
        <dbReference type="PROSITE" id="PS50219"/>
    </source>
</evidence>
<dbReference type="InterPro" id="IPR001180">
    <property type="entry name" value="CNH_dom"/>
</dbReference>
<comment type="caution">
    <text evidence="7">The sequence shown here is derived from an EMBL/GenBank/DDBJ whole genome shotgun (WGS) entry which is preliminary data.</text>
</comment>
<dbReference type="OrthoDB" id="5325112at2759"/>
<dbReference type="GO" id="GO:0012505">
    <property type="term" value="C:endomembrane system"/>
    <property type="evidence" value="ECO:0007669"/>
    <property type="project" value="UniProtKB-SubCell"/>
</dbReference>
<dbReference type="EMBL" id="NHYD01003050">
    <property type="protein sequence ID" value="PPQ83083.1"/>
    <property type="molecule type" value="Genomic_DNA"/>
</dbReference>
<organism evidence="7 8">
    <name type="scientific">Psilocybe cyanescens</name>
    <dbReference type="NCBI Taxonomy" id="93625"/>
    <lineage>
        <taxon>Eukaryota</taxon>
        <taxon>Fungi</taxon>
        <taxon>Dikarya</taxon>
        <taxon>Basidiomycota</taxon>
        <taxon>Agaricomycotina</taxon>
        <taxon>Agaricomycetes</taxon>
        <taxon>Agaricomycetidae</taxon>
        <taxon>Agaricales</taxon>
        <taxon>Agaricineae</taxon>
        <taxon>Strophariaceae</taxon>
        <taxon>Psilocybe</taxon>
    </lineage>
</organism>
<name>A0A409WX31_PSICY</name>
<evidence type="ECO:0000256" key="4">
    <source>
        <dbReference type="PROSITE-ProRule" id="PRU01006"/>
    </source>
</evidence>
<dbReference type="InterPro" id="IPR000547">
    <property type="entry name" value="Clathrin_H-chain/VPS_repeat"/>
</dbReference>
<dbReference type="GO" id="GO:0000329">
    <property type="term" value="C:fungal-type vacuole membrane"/>
    <property type="evidence" value="ECO:0007669"/>
    <property type="project" value="TreeGrafter"/>
</dbReference>